<name>A0A8X6GBC4_TRICU</name>
<dbReference type="OrthoDB" id="1068471at2759"/>
<dbReference type="PROSITE" id="PS50082">
    <property type="entry name" value="WD_REPEATS_2"/>
    <property type="match status" value="1"/>
</dbReference>
<dbReference type="SUPFAM" id="SSF50978">
    <property type="entry name" value="WD40 repeat-like"/>
    <property type="match status" value="1"/>
</dbReference>
<dbReference type="AlphaFoldDB" id="A0A8X6GBC4"/>
<dbReference type="InterPro" id="IPR036322">
    <property type="entry name" value="WD40_repeat_dom_sf"/>
</dbReference>
<accession>A0A8X6GBC4</accession>
<feature type="region of interest" description="Disordered" evidence="2">
    <location>
        <begin position="1"/>
        <end position="25"/>
    </location>
</feature>
<dbReference type="Gene3D" id="2.130.10.10">
    <property type="entry name" value="YVTN repeat-like/Quinoprotein amine dehydrogenase"/>
    <property type="match status" value="1"/>
</dbReference>
<sequence length="119" mass="13363">MWDAGAAGDYSVLNSEESNSEEEEHSLIDFMDLDDEYIITAGRDHDVKVWDAEKEIVIQRFVGHNGPITGLKFQAVSWREAGPAERTLISASEDGTIREWSIKKDSPPIPDIFRKVIGD</sequence>
<dbReference type="InterPro" id="IPR001680">
    <property type="entry name" value="WD40_rpt"/>
</dbReference>
<dbReference type="EMBL" id="BMAO01034966">
    <property type="protein sequence ID" value="GFR00228.1"/>
    <property type="molecule type" value="Genomic_DNA"/>
</dbReference>
<evidence type="ECO:0000313" key="4">
    <source>
        <dbReference type="Proteomes" id="UP000887116"/>
    </source>
</evidence>
<protein>
    <submittedName>
        <fullName evidence="3">Uncharacterized protein</fullName>
    </submittedName>
</protein>
<keyword evidence="1" id="KW-0853">WD repeat</keyword>
<feature type="repeat" description="WD" evidence="1">
    <location>
        <begin position="34"/>
        <end position="60"/>
    </location>
</feature>
<evidence type="ECO:0000256" key="2">
    <source>
        <dbReference type="SAM" id="MobiDB-lite"/>
    </source>
</evidence>
<dbReference type="PANTHER" id="PTHR45532:SF4">
    <property type="entry name" value="WD REPEAT-CONTAINING PROTEIN 55 HOMOLOG"/>
    <property type="match status" value="1"/>
</dbReference>
<dbReference type="InterPro" id="IPR015943">
    <property type="entry name" value="WD40/YVTN_repeat-like_dom_sf"/>
</dbReference>
<proteinExistence type="predicted"/>
<organism evidence="3 4">
    <name type="scientific">Trichonephila clavata</name>
    <name type="common">Joro spider</name>
    <name type="synonym">Nephila clavata</name>
    <dbReference type="NCBI Taxonomy" id="2740835"/>
    <lineage>
        <taxon>Eukaryota</taxon>
        <taxon>Metazoa</taxon>
        <taxon>Ecdysozoa</taxon>
        <taxon>Arthropoda</taxon>
        <taxon>Chelicerata</taxon>
        <taxon>Arachnida</taxon>
        <taxon>Araneae</taxon>
        <taxon>Araneomorphae</taxon>
        <taxon>Entelegynae</taxon>
        <taxon>Araneoidea</taxon>
        <taxon>Nephilidae</taxon>
        <taxon>Trichonephila</taxon>
    </lineage>
</organism>
<evidence type="ECO:0000313" key="3">
    <source>
        <dbReference type="EMBL" id="GFR00228.1"/>
    </source>
</evidence>
<dbReference type="SMART" id="SM00320">
    <property type="entry name" value="WD40"/>
    <property type="match status" value="2"/>
</dbReference>
<reference evidence="3" key="1">
    <citation type="submission" date="2020-07" db="EMBL/GenBank/DDBJ databases">
        <title>Multicomponent nature underlies the extraordinary mechanical properties of spider dragline silk.</title>
        <authorList>
            <person name="Kono N."/>
            <person name="Nakamura H."/>
            <person name="Mori M."/>
            <person name="Yoshida Y."/>
            <person name="Ohtoshi R."/>
            <person name="Malay A.D."/>
            <person name="Moran D.A.P."/>
            <person name="Tomita M."/>
            <person name="Numata K."/>
            <person name="Arakawa K."/>
        </authorList>
    </citation>
    <scope>NUCLEOTIDE SEQUENCE</scope>
</reference>
<gene>
    <name evidence="3" type="ORF">TNCT_683061</name>
</gene>
<keyword evidence="4" id="KW-1185">Reference proteome</keyword>
<dbReference type="Pfam" id="PF00400">
    <property type="entry name" value="WD40"/>
    <property type="match status" value="2"/>
</dbReference>
<dbReference type="Proteomes" id="UP000887116">
    <property type="component" value="Unassembled WGS sequence"/>
</dbReference>
<dbReference type="PANTHER" id="PTHR45532">
    <property type="entry name" value="WD REPEAT-CONTAINING PROTEIN 97"/>
    <property type="match status" value="1"/>
</dbReference>
<comment type="caution">
    <text evidence="3">The sequence shown here is derived from an EMBL/GenBank/DDBJ whole genome shotgun (WGS) entry which is preliminary data.</text>
</comment>
<evidence type="ECO:0000256" key="1">
    <source>
        <dbReference type="PROSITE-ProRule" id="PRU00221"/>
    </source>
</evidence>